<name>A0A367EPB0_9ACTN</name>
<sequence length="144" mass="16190">MPEDTLQPHGFTVHRTYPATTQEVFDAFLAVYGPQPEEWVLESQLDLRPGGRWWLRFAPPGVEPFTEDRRLTVVDPPGLLRYTARIDAPGNPAYETDVTLELTATPDGQTRLALTQTGFPDSELARIFEENWPGVLELAAQRLA</sequence>
<gene>
    <name evidence="3" type="ORF">DTL70_22755</name>
</gene>
<feature type="domain" description="Activator of Hsp90 ATPase homologue 1/2-like C-terminal" evidence="2">
    <location>
        <begin position="22"/>
        <end position="137"/>
    </location>
</feature>
<evidence type="ECO:0000313" key="4">
    <source>
        <dbReference type="Proteomes" id="UP000252914"/>
    </source>
</evidence>
<dbReference type="CDD" id="cd07814">
    <property type="entry name" value="SRPBCC_CalC_Aha1-like"/>
    <property type="match status" value="1"/>
</dbReference>
<reference evidence="3 4" key="1">
    <citation type="submission" date="2018-06" db="EMBL/GenBank/DDBJ databases">
        <title>Streptomyces reniochalinae sp. nov. and Streptomyces diacarnus sp. nov. from marine sponges.</title>
        <authorList>
            <person name="Li L."/>
        </authorList>
    </citation>
    <scope>NUCLEOTIDE SEQUENCE [LARGE SCALE GENOMIC DNA]</scope>
    <source>
        <strain evidence="3 4">LHW51701</strain>
    </source>
</reference>
<dbReference type="Proteomes" id="UP000252914">
    <property type="component" value="Unassembled WGS sequence"/>
</dbReference>
<proteinExistence type="inferred from homology"/>
<evidence type="ECO:0000256" key="1">
    <source>
        <dbReference type="ARBA" id="ARBA00006817"/>
    </source>
</evidence>
<comment type="caution">
    <text evidence="3">The sequence shown here is derived from an EMBL/GenBank/DDBJ whole genome shotgun (WGS) entry which is preliminary data.</text>
</comment>
<accession>A0A367EPB0</accession>
<dbReference type="Pfam" id="PF08327">
    <property type="entry name" value="AHSA1"/>
    <property type="match status" value="1"/>
</dbReference>
<evidence type="ECO:0000313" key="3">
    <source>
        <dbReference type="EMBL" id="RCG19579.1"/>
    </source>
</evidence>
<dbReference type="EMBL" id="QOIN01000048">
    <property type="protein sequence ID" value="RCG19579.1"/>
    <property type="molecule type" value="Genomic_DNA"/>
</dbReference>
<dbReference type="InterPro" id="IPR013538">
    <property type="entry name" value="ASHA1/2-like_C"/>
</dbReference>
<keyword evidence="4" id="KW-1185">Reference proteome</keyword>
<evidence type="ECO:0000259" key="2">
    <source>
        <dbReference type="Pfam" id="PF08327"/>
    </source>
</evidence>
<protein>
    <submittedName>
        <fullName evidence="3">SRPBCC domain-containing protein</fullName>
    </submittedName>
</protein>
<organism evidence="3 4">
    <name type="scientific">Streptomyces diacarni</name>
    <dbReference type="NCBI Taxonomy" id="2800381"/>
    <lineage>
        <taxon>Bacteria</taxon>
        <taxon>Bacillati</taxon>
        <taxon>Actinomycetota</taxon>
        <taxon>Actinomycetes</taxon>
        <taxon>Kitasatosporales</taxon>
        <taxon>Streptomycetaceae</taxon>
        <taxon>Streptomyces</taxon>
    </lineage>
</organism>
<dbReference type="Gene3D" id="3.30.530.20">
    <property type="match status" value="1"/>
</dbReference>
<comment type="similarity">
    <text evidence="1">Belongs to the AHA1 family.</text>
</comment>
<dbReference type="InterPro" id="IPR023393">
    <property type="entry name" value="START-like_dom_sf"/>
</dbReference>
<dbReference type="AlphaFoldDB" id="A0A367EPB0"/>
<dbReference type="RefSeq" id="WP_114023839.1">
    <property type="nucleotide sequence ID" value="NZ_QOIN01000048.1"/>
</dbReference>
<dbReference type="SUPFAM" id="SSF55961">
    <property type="entry name" value="Bet v1-like"/>
    <property type="match status" value="1"/>
</dbReference>